<evidence type="ECO:0000313" key="1">
    <source>
        <dbReference type="EMBL" id="JAD15927.1"/>
    </source>
</evidence>
<proteinExistence type="predicted"/>
<organism evidence="1">
    <name type="scientific">Arundo donax</name>
    <name type="common">Giant reed</name>
    <name type="synonym">Donax arundinaceus</name>
    <dbReference type="NCBI Taxonomy" id="35708"/>
    <lineage>
        <taxon>Eukaryota</taxon>
        <taxon>Viridiplantae</taxon>
        <taxon>Streptophyta</taxon>
        <taxon>Embryophyta</taxon>
        <taxon>Tracheophyta</taxon>
        <taxon>Spermatophyta</taxon>
        <taxon>Magnoliopsida</taxon>
        <taxon>Liliopsida</taxon>
        <taxon>Poales</taxon>
        <taxon>Poaceae</taxon>
        <taxon>PACMAD clade</taxon>
        <taxon>Arundinoideae</taxon>
        <taxon>Arundineae</taxon>
        <taxon>Arundo</taxon>
    </lineage>
</organism>
<dbReference type="AlphaFoldDB" id="A0A0A8XW39"/>
<sequence>MVWGISYIILISSSTLKNTNFVSFVSFYTLVLYII</sequence>
<dbReference type="EMBL" id="GBRH01281968">
    <property type="protein sequence ID" value="JAD15927.1"/>
    <property type="molecule type" value="Transcribed_RNA"/>
</dbReference>
<name>A0A0A8XW39_ARUDO</name>
<protein>
    <submittedName>
        <fullName evidence="1">Uncharacterized protein</fullName>
    </submittedName>
</protein>
<accession>A0A0A8XW39</accession>
<reference evidence="1" key="1">
    <citation type="submission" date="2014-09" db="EMBL/GenBank/DDBJ databases">
        <authorList>
            <person name="Magalhaes I.L.F."/>
            <person name="Oliveira U."/>
            <person name="Santos F.R."/>
            <person name="Vidigal T.H.D.A."/>
            <person name="Brescovit A.D."/>
            <person name="Santos A.J."/>
        </authorList>
    </citation>
    <scope>NUCLEOTIDE SEQUENCE</scope>
    <source>
        <tissue evidence="1">Shoot tissue taken approximately 20 cm above the soil surface</tissue>
    </source>
</reference>
<reference evidence="1" key="2">
    <citation type="journal article" date="2015" name="Data Brief">
        <title>Shoot transcriptome of the giant reed, Arundo donax.</title>
        <authorList>
            <person name="Barrero R.A."/>
            <person name="Guerrero F.D."/>
            <person name="Moolhuijzen P."/>
            <person name="Goolsby J.A."/>
            <person name="Tidwell J."/>
            <person name="Bellgard S.E."/>
            <person name="Bellgard M.I."/>
        </authorList>
    </citation>
    <scope>NUCLEOTIDE SEQUENCE</scope>
    <source>
        <tissue evidence="1">Shoot tissue taken approximately 20 cm above the soil surface</tissue>
    </source>
</reference>